<protein>
    <recommendedName>
        <fullName evidence="3">NB-ARC domain-containing protein</fullName>
    </recommendedName>
</protein>
<dbReference type="AlphaFoldDB" id="A0A8H7AMF3"/>
<sequence>MPASSEPGPLAFHNQGHALYIAGNQTAQGNINYYYNGEGPQQDRPVDPGPNYALGLSLDGAPQMADDLFVGRERELVQMQELLTPTTRTRNVVAVSGLGGIGKTQLCIHYAKLHCVTYSSIFWLNAKDESTLKAAIVNLAIRVADHLDNQDKALTWFLSWLSKSENSRWLVIFDNYDDPDMPGMRSATGYDLRRFFPPRHQGNILITTRVTRLSFAIQLKLCKLQEPHESVTILAKRSGRNIHNDQGARDLALRLDGLPLALATAGSYLSQTTGTFSDYLQLYEDRLEELEQNSEGLLEYDDRRLWTTWAISLKQIESHDPEAVKLIQLLAYFDNQDIWYGLLRPGGDCGLPWLSDVVRNEIRFNRAMAKLHDYSLIDIWPGSYSIHACLHDWALGFLNRDLNSALHGVALHCVGQNVVDWSSPGCYIGNRRLLQHAIRLQSGRLKSMMDSNMVNMQDLYDIAFLWERLVEPREAEPMYLRILKVTEQNESMWSQGNILRLVTYCKLGSMYTRQGRLTEGEELLLNALAEVEKLHDREHLRTIRVLANLGLLYFEQGKTAEAEKTFLQALAGFEQIYGSEHAETLGAVYSLGVCYMNQGKVAGAESMLLQALTGFEKVCGLEHEWTLATVLWLAKFYARQGKIAKAVEMCQRAYEGYEKLYGSDHPGTLKVVCNLGWLYWKQGKLVEAEQMYLRARAAFEKALGPDHELTVAIADKLERLKDQRKDCDSVSRLIRRHEQDLSKPYQ</sequence>
<dbReference type="PANTHER" id="PTHR46082:SF6">
    <property type="entry name" value="AAA+ ATPASE DOMAIN-CONTAINING PROTEIN-RELATED"/>
    <property type="match status" value="1"/>
</dbReference>
<dbReference type="OrthoDB" id="1658288at2759"/>
<reference evidence="1" key="1">
    <citation type="submission" date="2020-02" db="EMBL/GenBank/DDBJ databases">
        <authorList>
            <person name="Palmer J.M."/>
        </authorList>
    </citation>
    <scope>NUCLEOTIDE SEQUENCE</scope>
    <source>
        <strain evidence="1">EPUS1.4</strain>
        <tissue evidence="1">Thallus</tissue>
    </source>
</reference>
<dbReference type="Gene3D" id="1.25.40.10">
    <property type="entry name" value="Tetratricopeptide repeat domain"/>
    <property type="match status" value="2"/>
</dbReference>
<dbReference type="InterPro" id="IPR027417">
    <property type="entry name" value="P-loop_NTPase"/>
</dbReference>
<evidence type="ECO:0008006" key="3">
    <source>
        <dbReference type="Google" id="ProtNLM"/>
    </source>
</evidence>
<dbReference type="InterPro" id="IPR011990">
    <property type="entry name" value="TPR-like_helical_dom_sf"/>
</dbReference>
<organism evidence="1 2">
    <name type="scientific">Endocarpon pusillum</name>
    <dbReference type="NCBI Taxonomy" id="364733"/>
    <lineage>
        <taxon>Eukaryota</taxon>
        <taxon>Fungi</taxon>
        <taxon>Dikarya</taxon>
        <taxon>Ascomycota</taxon>
        <taxon>Pezizomycotina</taxon>
        <taxon>Eurotiomycetes</taxon>
        <taxon>Chaetothyriomycetidae</taxon>
        <taxon>Verrucariales</taxon>
        <taxon>Verrucariaceae</taxon>
        <taxon>Endocarpon</taxon>
    </lineage>
</organism>
<dbReference type="PANTHER" id="PTHR46082">
    <property type="entry name" value="ATP/GTP-BINDING PROTEIN-RELATED"/>
    <property type="match status" value="1"/>
</dbReference>
<accession>A0A8H7AMF3</accession>
<dbReference type="SUPFAM" id="SSF52540">
    <property type="entry name" value="P-loop containing nucleoside triphosphate hydrolases"/>
    <property type="match status" value="1"/>
</dbReference>
<dbReference type="InterPro" id="IPR053137">
    <property type="entry name" value="NLR-like"/>
</dbReference>
<dbReference type="Proteomes" id="UP000606974">
    <property type="component" value="Unassembled WGS sequence"/>
</dbReference>
<dbReference type="InterPro" id="IPR019734">
    <property type="entry name" value="TPR_rpt"/>
</dbReference>
<evidence type="ECO:0000313" key="2">
    <source>
        <dbReference type="Proteomes" id="UP000606974"/>
    </source>
</evidence>
<dbReference type="Pfam" id="PF13374">
    <property type="entry name" value="TPR_10"/>
    <property type="match status" value="1"/>
</dbReference>
<dbReference type="Gene3D" id="3.40.50.300">
    <property type="entry name" value="P-loop containing nucleotide triphosphate hydrolases"/>
    <property type="match status" value="1"/>
</dbReference>
<dbReference type="EMBL" id="JAACFV010000039">
    <property type="protein sequence ID" value="KAF7509631.1"/>
    <property type="molecule type" value="Genomic_DNA"/>
</dbReference>
<evidence type="ECO:0000313" key="1">
    <source>
        <dbReference type="EMBL" id="KAF7509631.1"/>
    </source>
</evidence>
<proteinExistence type="predicted"/>
<comment type="caution">
    <text evidence="1">The sequence shown here is derived from an EMBL/GenBank/DDBJ whole genome shotgun (WGS) entry which is preliminary data.</text>
</comment>
<dbReference type="SUPFAM" id="SSF48452">
    <property type="entry name" value="TPR-like"/>
    <property type="match status" value="2"/>
</dbReference>
<keyword evidence="2" id="KW-1185">Reference proteome</keyword>
<dbReference type="Pfam" id="PF13424">
    <property type="entry name" value="TPR_12"/>
    <property type="match status" value="2"/>
</dbReference>
<dbReference type="PRINTS" id="PR00364">
    <property type="entry name" value="DISEASERSIST"/>
</dbReference>
<gene>
    <name evidence="1" type="ORF">GJ744_007669</name>
</gene>
<dbReference type="SMART" id="SM00028">
    <property type="entry name" value="TPR"/>
    <property type="match status" value="6"/>
</dbReference>
<name>A0A8H7AMF3_9EURO</name>